<comment type="caution">
    <text evidence="1">The sequence shown here is derived from an EMBL/GenBank/DDBJ whole genome shotgun (WGS) entry which is preliminary data.</text>
</comment>
<evidence type="ECO:0000313" key="1">
    <source>
        <dbReference type="EMBL" id="MQL69478.1"/>
    </source>
</evidence>
<dbReference type="PANTHER" id="PTHR46700:SF1">
    <property type="entry name" value="ARM REPEAT SUPERFAMILY PROTEIN"/>
    <property type="match status" value="1"/>
</dbReference>
<accession>A0A843TC20</accession>
<dbReference type="InterPro" id="IPR016024">
    <property type="entry name" value="ARM-type_fold"/>
</dbReference>
<protein>
    <submittedName>
        <fullName evidence="1">Uncharacterized protein</fullName>
    </submittedName>
</protein>
<gene>
    <name evidence="1" type="ORF">Taro_001759</name>
</gene>
<reference evidence="1" key="1">
    <citation type="submission" date="2017-07" db="EMBL/GenBank/DDBJ databases">
        <title>Taro Niue Genome Assembly and Annotation.</title>
        <authorList>
            <person name="Atibalentja N."/>
            <person name="Keating K."/>
            <person name="Fields C.J."/>
        </authorList>
    </citation>
    <scope>NUCLEOTIDE SEQUENCE</scope>
    <source>
        <strain evidence="1">Niue_2</strain>
        <tissue evidence="1">Leaf</tissue>
    </source>
</reference>
<dbReference type="SUPFAM" id="SSF48371">
    <property type="entry name" value="ARM repeat"/>
    <property type="match status" value="1"/>
</dbReference>
<dbReference type="Proteomes" id="UP000652761">
    <property type="component" value="Unassembled WGS sequence"/>
</dbReference>
<proteinExistence type="predicted"/>
<dbReference type="AlphaFoldDB" id="A0A843TC20"/>
<keyword evidence="2" id="KW-1185">Reference proteome</keyword>
<name>A0A843TC20_COLES</name>
<sequence length="208" mass="22702">MAGKGREGAEEKVRRLTKEDPEAWDTLMMLGTIPPLVGMCDSIDVSVQVATLYALLNLGISNDMNKAAIVAVGTMHKMPKLIKNSRWGSRAIIANFLGLNTAPFQRRRDGMPSALFNLSLTPAIVSHLVGAGLVSDLFATAGKMEVSEWVLSVLFNVMSTREGWRAMSRSLEAFQILVDALNSGVPVDNGVREWRSERESDGVREGVQ</sequence>
<dbReference type="InterPro" id="IPR011989">
    <property type="entry name" value="ARM-like"/>
</dbReference>
<dbReference type="Gene3D" id="1.25.10.10">
    <property type="entry name" value="Leucine-rich Repeat Variant"/>
    <property type="match status" value="1"/>
</dbReference>
<dbReference type="OrthoDB" id="7537227at2759"/>
<dbReference type="EMBL" id="NMUH01000038">
    <property type="protein sequence ID" value="MQL69478.1"/>
    <property type="molecule type" value="Genomic_DNA"/>
</dbReference>
<organism evidence="1 2">
    <name type="scientific">Colocasia esculenta</name>
    <name type="common">Wild taro</name>
    <name type="synonym">Arum esculentum</name>
    <dbReference type="NCBI Taxonomy" id="4460"/>
    <lineage>
        <taxon>Eukaryota</taxon>
        <taxon>Viridiplantae</taxon>
        <taxon>Streptophyta</taxon>
        <taxon>Embryophyta</taxon>
        <taxon>Tracheophyta</taxon>
        <taxon>Spermatophyta</taxon>
        <taxon>Magnoliopsida</taxon>
        <taxon>Liliopsida</taxon>
        <taxon>Araceae</taxon>
        <taxon>Aroideae</taxon>
        <taxon>Colocasieae</taxon>
        <taxon>Colocasia</taxon>
    </lineage>
</organism>
<evidence type="ECO:0000313" key="2">
    <source>
        <dbReference type="Proteomes" id="UP000652761"/>
    </source>
</evidence>
<dbReference type="PANTHER" id="PTHR46700">
    <property type="entry name" value="ARM REPEAT SUPERFAMILY PROTEIN"/>
    <property type="match status" value="1"/>
</dbReference>